<evidence type="ECO:0000256" key="4">
    <source>
        <dbReference type="ARBA" id="ARBA00022801"/>
    </source>
</evidence>
<accession>A0AAN4UC16</accession>
<dbReference type="Gene3D" id="3.90.1720.10">
    <property type="entry name" value="endopeptidase domain like (from Nostoc punctiforme)"/>
    <property type="match status" value="1"/>
</dbReference>
<dbReference type="InterPro" id="IPR051202">
    <property type="entry name" value="Peptidase_C40"/>
</dbReference>
<gene>
    <name evidence="7" type="ORF">TK11N_15110</name>
    <name evidence="8" type="ORF">TK2N_14840</name>
</gene>
<dbReference type="EMBL" id="BKBQ01000021">
    <property type="protein sequence ID" value="GEQ54640.1"/>
    <property type="molecule type" value="Genomic_DNA"/>
</dbReference>
<evidence type="ECO:0000313" key="8">
    <source>
        <dbReference type="EMBL" id="GEQ54640.1"/>
    </source>
</evidence>
<name>A0AAN4UC16_9ENTE</name>
<dbReference type="Proteomes" id="UP000886607">
    <property type="component" value="Unassembled WGS sequence"/>
</dbReference>
<dbReference type="CDD" id="cd16891">
    <property type="entry name" value="CwlT-like"/>
    <property type="match status" value="1"/>
</dbReference>
<dbReference type="PANTHER" id="PTHR47053:SF5">
    <property type="entry name" value="BIFUNCTIONAL MURAMIDASE_DL-ENDOPEPTIDASE CWLT"/>
    <property type="match status" value="1"/>
</dbReference>
<evidence type="ECO:0000256" key="2">
    <source>
        <dbReference type="ARBA" id="ARBA00007074"/>
    </source>
</evidence>
<feature type="domain" description="NlpC/P60" evidence="6">
    <location>
        <begin position="225"/>
        <end position="348"/>
    </location>
</feature>
<dbReference type="Pfam" id="PF00877">
    <property type="entry name" value="NLPC_P60"/>
    <property type="match status" value="1"/>
</dbReference>
<evidence type="ECO:0000313" key="10">
    <source>
        <dbReference type="Proteomes" id="UP000886607"/>
    </source>
</evidence>
<keyword evidence="10" id="KW-1185">Reference proteome</keyword>
<comment type="similarity">
    <text evidence="2">Belongs to the peptidase C40 family.</text>
</comment>
<organism evidence="8 9">
    <name type="scientific">Tetragenococcus koreensis</name>
    <dbReference type="NCBI Taxonomy" id="290335"/>
    <lineage>
        <taxon>Bacteria</taxon>
        <taxon>Bacillati</taxon>
        <taxon>Bacillota</taxon>
        <taxon>Bacilli</taxon>
        <taxon>Lactobacillales</taxon>
        <taxon>Enterococcaceae</taxon>
        <taxon>Tetragenococcus</taxon>
    </lineage>
</organism>
<evidence type="ECO:0000313" key="9">
    <source>
        <dbReference type="Proteomes" id="UP000886597"/>
    </source>
</evidence>
<evidence type="ECO:0000256" key="1">
    <source>
        <dbReference type="ARBA" id="ARBA00004241"/>
    </source>
</evidence>
<keyword evidence="4 8" id="KW-0378">Hydrolase</keyword>
<dbReference type="InterPro" id="IPR047194">
    <property type="entry name" value="CwlT-like_lysozyme"/>
</dbReference>
<dbReference type="Gene3D" id="1.10.530.10">
    <property type="match status" value="1"/>
</dbReference>
<dbReference type="PANTHER" id="PTHR47053">
    <property type="entry name" value="MUREIN DD-ENDOPEPTIDASE MEPH-RELATED"/>
    <property type="match status" value="1"/>
</dbReference>
<dbReference type="PROSITE" id="PS51935">
    <property type="entry name" value="NLPC_P60"/>
    <property type="match status" value="1"/>
</dbReference>
<dbReference type="GO" id="GO:0009986">
    <property type="term" value="C:cell surface"/>
    <property type="evidence" value="ECO:0007669"/>
    <property type="project" value="UniProtKB-SubCell"/>
</dbReference>
<dbReference type="GO" id="GO:0008234">
    <property type="term" value="F:cysteine-type peptidase activity"/>
    <property type="evidence" value="ECO:0007669"/>
    <property type="project" value="UniProtKB-KW"/>
</dbReference>
<evidence type="ECO:0000313" key="7">
    <source>
        <dbReference type="EMBL" id="GEQ49659.1"/>
    </source>
</evidence>
<dbReference type="SUPFAM" id="SSF53955">
    <property type="entry name" value="Lysozyme-like"/>
    <property type="match status" value="1"/>
</dbReference>
<dbReference type="InterPro" id="IPR000064">
    <property type="entry name" value="NLP_P60_dom"/>
</dbReference>
<dbReference type="InterPro" id="IPR038765">
    <property type="entry name" value="Papain-like_cys_pep_sf"/>
</dbReference>
<comment type="subcellular location">
    <subcellularLocation>
        <location evidence="1">Cell surface</location>
    </subcellularLocation>
</comment>
<dbReference type="Pfam" id="PF13702">
    <property type="entry name" value="Lysozyme_like"/>
    <property type="match status" value="1"/>
</dbReference>
<sequence>MMKKFSLIFALLSFLSFFALLLFVGVVIGEEEDNSTEEEASVVEGEINQEADVSSETLKHQSTVEKYAKKEEIPEHSATLLAIIEEESGGKVQDVMQSSESRGLARNTLDTEVSIEQGVNYFADLLAKADDLGVDDWSVVQAYNYGEGFLNYVAEHGKKYSFEIAENFAKDQSDGEKAAYTSPVATKRGNDWRYNYGNMYYVDLVKQHIRTSEDRPKGQADGASDEKFDAMMDEALKYKGDPYVFGGYTPETSFDCSGLTQWVYKKVGYSIPRVTQDQYEAMDHLSLEKAQPGDLIFFHSTYDAGTYVTHVGIYVGEEKMYHAGDPIGYTDLTEKYWQDHLIGAGRMKD</sequence>
<reference evidence="8" key="2">
    <citation type="journal article" date="2020" name="Int. Dairy J.">
        <title>Lactic acid bacterial diversity in Brie cheese focusing on salt concentration and pH of isolation medium and characterisation of halophilic and alkaliphilic lactic acid bacterial isolates.</title>
        <authorList>
            <person name="Unno R."/>
            <person name="Matsutani M."/>
            <person name="Suzuki T."/>
            <person name="Kodama K."/>
            <person name="Matsushita H."/>
            <person name="Yamasato K."/>
            <person name="Koizumi Y."/>
            <person name="Ishikawa M."/>
        </authorList>
    </citation>
    <scope>NUCLEOTIDE SEQUENCE</scope>
    <source>
        <strain evidence="8">7C1</strain>
        <strain evidence="7">8C4</strain>
    </source>
</reference>
<evidence type="ECO:0000259" key="6">
    <source>
        <dbReference type="PROSITE" id="PS51935"/>
    </source>
</evidence>
<keyword evidence="3" id="KW-0645">Protease</keyword>
<dbReference type="InterPro" id="IPR023346">
    <property type="entry name" value="Lysozyme-like_dom_sf"/>
</dbReference>
<keyword evidence="5" id="KW-0788">Thiol protease</keyword>
<comment type="caution">
    <text evidence="8">The sequence shown here is derived from an EMBL/GenBank/DDBJ whole genome shotgun (WGS) entry which is preliminary data.</text>
</comment>
<evidence type="ECO:0000256" key="5">
    <source>
        <dbReference type="ARBA" id="ARBA00022807"/>
    </source>
</evidence>
<dbReference type="SUPFAM" id="SSF54001">
    <property type="entry name" value="Cysteine proteinases"/>
    <property type="match status" value="1"/>
</dbReference>
<dbReference type="EMBL" id="BKBO01000022">
    <property type="protein sequence ID" value="GEQ49659.1"/>
    <property type="molecule type" value="Genomic_DNA"/>
</dbReference>
<dbReference type="GO" id="GO:0006508">
    <property type="term" value="P:proteolysis"/>
    <property type="evidence" value="ECO:0007669"/>
    <property type="project" value="UniProtKB-KW"/>
</dbReference>
<evidence type="ECO:0000256" key="3">
    <source>
        <dbReference type="ARBA" id="ARBA00022670"/>
    </source>
</evidence>
<dbReference type="Proteomes" id="UP000886597">
    <property type="component" value="Unassembled WGS sequence"/>
</dbReference>
<reference evidence="8" key="1">
    <citation type="submission" date="2019-08" db="EMBL/GenBank/DDBJ databases">
        <authorList>
            <person name="Ishikawa M."/>
            <person name="Suzuki T."/>
            <person name="Matsutani M."/>
        </authorList>
    </citation>
    <scope>NUCLEOTIDE SEQUENCE</scope>
    <source>
        <strain evidence="8">7C1</strain>
        <strain evidence="7">8C4</strain>
    </source>
</reference>
<dbReference type="AlphaFoldDB" id="A0AAN4UC16"/>
<protein>
    <submittedName>
        <fullName evidence="8">NlpC/P60 family hydrolase</fullName>
    </submittedName>
</protein>
<proteinExistence type="inferred from homology"/>